<feature type="region of interest" description="Disordered" evidence="1">
    <location>
        <begin position="139"/>
        <end position="164"/>
    </location>
</feature>
<gene>
    <name evidence="2" type="ORF">B0A48_11358</name>
</gene>
<dbReference type="InParanoid" id="A0A1V8SVC2"/>
<evidence type="ECO:0000313" key="2">
    <source>
        <dbReference type="EMBL" id="OQO03103.1"/>
    </source>
</evidence>
<name>A0A1V8SVC2_9PEZI</name>
<organism evidence="2 3">
    <name type="scientific">Cryoendolithus antarcticus</name>
    <dbReference type="NCBI Taxonomy" id="1507870"/>
    <lineage>
        <taxon>Eukaryota</taxon>
        <taxon>Fungi</taxon>
        <taxon>Dikarya</taxon>
        <taxon>Ascomycota</taxon>
        <taxon>Pezizomycotina</taxon>
        <taxon>Dothideomycetes</taxon>
        <taxon>Dothideomycetidae</taxon>
        <taxon>Cladosporiales</taxon>
        <taxon>Cladosporiaceae</taxon>
        <taxon>Cryoendolithus</taxon>
    </lineage>
</organism>
<protein>
    <submittedName>
        <fullName evidence="2">Uncharacterized protein</fullName>
    </submittedName>
</protein>
<comment type="caution">
    <text evidence="2">The sequence shown here is derived from an EMBL/GenBank/DDBJ whole genome shotgun (WGS) entry which is preliminary data.</text>
</comment>
<keyword evidence="3" id="KW-1185">Reference proteome</keyword>
<feature type="region of interest" description="Disordered" evidence="1">
    <location>
        <begin position="190"/>
        <end position="215"/>
    </location>
</feature>
<sequence length="275" mass="29337">MNPFGPSSPSPQMMNPFGPPLGMSPFGPFGAGMMTPNPFGQAPMPINPFETGMMTPGLNPFGSASMPMSPFGTGMGTPGGLIFGSSGFGGMTRGGMGGGGMGELVEMMMLAQLDDFGGGWRRRRGVGARGGRRHRYADMDDEDCDMPRRGRMPRPRDGGGGRTPVGLGGGMLPEMDEMYRAFPPGTPGGFRTNPGLSRHRPGDLRARGPSRRRMGGGFGGYQRLCALMRRRRSGGSKPMRAWSFGISRLKILVMYKFADSVPGFHVTCKTNLDLA</sequence>
<evidence type="ECO:0000256" key="1">
    <source>
        <dbReference type="SAM" id="MobiDB-lite"/>
    </source>
</evidence>
<dbReference type="Proteomes" id="UP000192596">
    <property type="component" value="Unassembled WGS sequence"/>
</dbReference>
<reference evidence="3" key="1">
    <citation type="submission" date="2017-03" db="EMBL/GenBank/DDBJ databases">
        <title>Genomes of endolithic fungi from Antarctica.</title>
        <authorList>
            <person name="Coleine C."/>
            <person name="Masonjones S."/>
            <person name="Stajich J.E."/>
        </authorList>
    </citation>
    <scope>NUCLEOTIDE SEQUENCE [LARGE SCALE GENOMIC DNA]</scope>
    <source>
        <strain evidence="3">CCFEE 5527</strain>
    </source>
</reference>
<dbReference type="AlphaFoldDB" id="A0A1V8SVC2"/>
<accession>A0A1V8SVC2</accession>
<dbReference type="EMBL" id="NAJO01000025">
    <property type="protein sequence ID" value="OQO03103.1"/>
    <property type="molecule type" value="Genomic_DNA"/>
</dbReference>
<proteinExistence type="predicted"/>
<evidence type="ECO:0000313" key="3">
    <source>
        <dbReference type="Proteomes" id="UP000192596"/>
    </source>
</evidence>